<proteinExistence type="inferred from homology"/>
<sequence length="86" mass="9207">MEIAEVRALIETGLPGCETLVEGEGCNFSVVVVSQAFEGLSPVKRQQRVLETVREPLGTGALHAISMKVYTPPEWQREAANAAPAA</sequence>
<dbReference type="AlphaFoldDB" id="A0A1Y6D3T7"/>
<dbReference type="InterPro" id="IPR036065">
    <property type="entry name" value="BolA-like_sf"/>
</dbReference>
<dbReference type="STRING" id="1760988.SAMN02949497_0168"/>
<dbReference type="Proteomes" id="UP000192923">
    <property type="component" value="Unassembled WGS sequence"/>
</dbReference>
<name>A0A1Y6D3T7_9GAMM</name>
<comment type="similarity">
    <text evidence="1 2">Belongs to the BolA/IbaG family.</text>
</comment>
<organism evidence="3 4">
    <name type="scientific">Methylomagnum ishizawai</name>
    <dbReference type="NCBI Taxonomy" id="1760988"/>
    <lineage>
        <taxon>Bacteria</taxon>
        <taxon>Pseudomonadati</taxon>
        <taxon>Pseudomonadota</taxon>
        <taxon>Gammaproteobacteria</taxon>
        <taxon>Methylococcales</taxon>
        <taxon>Methylococcaceae</taxon>
        <taxon>Methylomagnum</taxon>
    </lineage>
</organism>
<evidence type="ECO:0000256" key="2">
    <source>
        <dbReference type="RuleBase" id="RU003860"/>
    </source>
</evidence>
<dbReference type="Pfam" id="PF01722">
    <property type="entry name" value="BolA"/>
    <property type="match status" value="1"/>
</dbReference>
<dbReference type="PIRSF" id="PIRSF003113">
    <property type="entry name" value="BolA"/>
    <property type="match status" value="1"/>
</dbReference>
<dbReference type="RefSeq" id="WP_085216621.1">
    <property type="nucleotide sequence ID" value="NZ_FXAM01000003.1"/>
</dbReference>
<reference evidence="3 4" key="1">
    <citation type="submission" date="2016-12" db="EMBL/GenBank/DDBJ databases">
        <authorList>
            <person name="Song W.-J."/>
            <person name="Kurnit D.M."/>
        </authorList>
    </citation>
    <scope>NUCLEOTIDE SEQUENCE [LARGE SCALE GENOMIC DNA]</scope>
    <source>
        <strain evidence="3 4">175</strain>
    </source>
</reference>
<dbReference type="Gene3D" id="3.30.300.90">
    <property type="entry name" value="BolA-like"/>
    <property type="match status" value="1"/>
</dbReference>
<gene>
    <name evidence="3" type="ORF">SAMN02949497_0168</name>
</gene>
<evidence type="ECO:0000313" key="3">
    <source>
        <dbReference type="EMBL" id="SMF97598.1"/>
    </source>
</evidence>
<dbReference type="PANTHER" id="PTHR46229:SF2">
    <property type="entry name" value="BOLA-LIKE PROTEIN 1"/>
    <property type="match status" value="1"/>
</dbReference>
<evidence type="ECO:0000256" key="1">
    <source>
        <dbReference type="ARBA" id="ARBA00005578"/>
    </source>
</evidence>
<dbReference type="EMBL" id="FXAM01000003">
    <property type="protein sequence ID" value="SMF97598.1"/>
    <property type="molecule type" value="Genomic_DNA"/>
</dbReference>
<protein>
    <submittedName>
        <fullName evidence="3">Acid stress-induced BolA-like protein IbaG/YrbA, predicted regulator of iron metabolism</fullName>
    </submittedName>
</protein>
<accession>A0A1Y6D3T7</accession>
<dbReference type="PANTHER" id="PTHR46229">
    <property type="entry name" value="BOLA TRANSCRIPTION REGULATOR"/>
    <property type="match status" value="1"/>
</dbReference>
<evidence type="ECO:0000313" key="4">
    <source>
        <dbReference type="Proteomes" id="UP000192923"/>
    </source>
</evidence>
<keyword evidence="4" id="KW-1185">Reference proteome</keyword>
<dbReference type="InterPro" id="IPR050961">
    <property type="entry name" value="BolA/IbaG_stress_morph_reg"/>
</dbReference>
<dbReference type="OrthoDB" id="9812890at2"/>
<dbReference type="InterPro" id="IPR002634">
    <property type="entry name" value="BolA"/>
</dbReference>
<dbReference type="SUPFAM" id="SSF82657">
    <property type="entry name" value="BolA-like"/>
    <property type="match status" value="1"/>
</dbReference>